<dbReference type="EMBL" id="CP146022">
    <property type="protein sequence ID" value="WWQ68197.1"/>
    <property type="molecule type" value="Genomic_DNA"/>
</dbReference>
<dbReference type="Proteomes" id="UP001432251">
    <property type="component" value="Chromosome"/>
</dbReference>
<gene>
    <name evidence="1" type="ORF">V2W30_35955</name>
</gene>
<keyword evidence="2" id="KW-1185">Reference proteome</keyword>
<evidence type="ECO:0000313" key="1">
    <source>
        <dbReference type="EMBL" id="WWQ68197.1"/>
    </source>
</evidence>
<keyword evidence="1" id="KW-0808">Transferase</keyword>
<organism evidence="1 2">
    <name type="scientific">Streptomyces citrinus</name>
    <dbReference type="NCBI Taxonomy" id="3118173"/>
    <lineage>
        <taxon>Bacteria</taxon>
        <taxon>Bacillati</taxon>
        <taxon>Actinomycetota</taxon>
        <taxon>Actinomycetes</taxon>
        <taxon>Kitasatosporales</taxon>
        <taxon>Streptomycetaceae</taxon>
        <taxon>Streptomyces</taxon>
    </lineage>
</organism>
<accession>A0ACD5ALX9</accession>
<proteinExistence type="predicted"/>
<protein>
    <submittedName>
        <fullName evidence="1">Nucleotidyl transferase AbiEii/AbiGii toxin family protein</fullName>
    </submittedName>
</protein>
<sequence>MTAPGTPSPRPPQDQDWRRALYEGGPLPHTSPAEEERRRLALPRTLLPAPEGLDQPAVFDPALLQFSNAYRAGDPRFAGEDEARAWFLARRTALDLVLAAVAGTSLGARLVLRGSRLMATWFGAAAREPGDLDYVAPDDWRFGGAEDRELFAQLAAAAQRTAEARPDAGVRIAADGAVTEDIWTYDRVPGRRLLLPWSAPGTAGGTVQIDVVHHELLATPAVRTPLRPLGAGPGAVVEAVTPELSLAWKIMWLISDIHPQGKDLYDAVLLAERGAPSLDVLRRAFVLAGDEMLRPGGRWWLTEIAECADTGWEHFRSEYPHVTGEVGEYVDRLRAVLEPLAERAEREAAPGPYDRWAHWLVPLVEHVRATAPDAPATAVARRLSASGRWGFTASVVVVREVLGRDTTTLDQACAAVLRDEEHWAYLRGRPDLCSRFLEELL</sequence>
<evidence type="ECO:0000313" key="2">
    <source>
        <dbReference type="Proteomes" id="UP001432251"/>
    </source>
</evidence>
<reference evidence="1" key="1">
    <citation type="journal article" date="2025" name="Int. J. Syst. Evol. Microbiol.">
        <title>Streptomyces citrinus sp. nov., with yellow diffusible pigment.</title>
        <authorList>
            <person name="He Y."/>
            <person name="Yang E."/>
            <person name="Xu J."/>
            <person name="Sun Y."/>
            <person name="Sun L."/>
        </authorList>
    </citation>
    <scope>NUCLEOTIDE SEQUENCE</scope>
    <source>
        <strain evidence="1">Q6</strain>
    </source>
</reference>
<name>A0ACD5ALX9_9ACTN</name>